<dbReference type="RefSeq" id="WP_377933914.1">
    <property type="nucleotide sequence ID" value="NZ_JBHUMF010000015.1"/>
</dbReference>
<feature type="domain" description="N-(5'phosphoribosyl) anthranilate isomerase (PRAI)" evidence="10">
    <location>
        <begin position="4"/>
        <end position="197"/>
    </location>
</feature>
<dbReference type="InterPro" id="IPR011060">
    <property type="entry name" value="RibuloseP-bd_barrel"/>
</dbReference>
<evidence type="ECO:0000256" key="6">
    <source>
        <dbReference type="ARBA" id="ARBA00022822"/>
    </source>
</evidence>
<evidence type="ECO:0000256" key="3">
    <source>
        <dbReference type="ARBA" id="ARBA00012572"/>
    </source>
</evidence>
<dbReference type="InterPro" id="IPR044643">
    <property type="entry name" value="TrpF_fam"/>
</dbReference>
<dbReference type="NCBIfam" id="NF002298">
    <property type="entry name" value="PRK01222.1-4"/>
    <property type="match status" value="1"/>
</dbReference>
<dbReference type="PANTHER" id="PTHR42894">
    <property type="entry name" value="N-(5'-PHOSPHORIBOSYL)ANTHRANILATE ISOMERASE"/>
    <property type="match status" value="1"/>
</dbReference>
<evidence type="ECO:0000259" key="10">
    <source>
        <dbReference type="Pfam" id="PF00697"/>
    </source>
</evidence>
<evidence type="ECO:0000256" key="7">
    <source>
        <dbReference type="ARBA" id="ARBA00023141"/>
    </source>
</evidence>
<comment type="similarity">
    <text evidence="9">Belongs to the TrpF family.</text>
</comment>
<dbReference type="HAMAP" id="MF_00135">
    <property type="entry name" value="PRAI"/>
    <property type="match status" value="1"/>
</dbReference>
<evidence type="ECO:0000256" key="8">
    <source>
        <dbReference type="ARBA" id="ARBA00023235"/>
    </source>
</evidence>
<organism evidence="11 12">
    <name type="scientific">Bacillus seohaeanensis</name>
    <dbReference type="NCBI Taxonomy" id="284580"/>
    <lineage>
        <taxon>Bacteria</taxon>
        <taxon>Bacillati</taxon>
        <taxon>Bacillota</taxon>
        <taxon>Bacilli</taxon>
        <taxon>Bacillales</taxon>
        <taxon>Bacillaceae</taxon>
        <taxon>Bacillus</taxon>
    </lineage>
</organism>
<comment type="caution">
    <text evidence="11">The sequence shown here is derived from an EMBL/GenBank/DDBJ whole genome shotgun (WGS) entry which is preliminary data.</text>
</comment>
<keyword evidence="7 9" id="KW-0057">Aromatic amino acid biosynthesis</keyword>
<dbReference type="InterPro" id="IPR013785">
    <property type="entry name" value="Aldolase_TIM"/>
</dbReference>
<dbReference type="Pfam" id="PF00697">
    <property type="entry name" value="PRAI"/>
    <property type="match status" value="1"/>
</dbReference>
<dbReference type="NCBIfam" id="NF002300">
    <property type="entry name" value="PRK01222.1-7"/>
    <property type="match status" value="1"/>
</dbReference>
<dbReference type="GO" id="GO:0004640">
    <property type="term" value="F:phosphoribosylanthranilate isomerase activity"/>
    <property type="evidence" value="ECO:0007669"/>
    <property type="project" value="UniProtKB-EC"/>
</dbReference>
<dbReference type="CDD" id="cd00405">
    <property type="entry name" value="PRAI"/>
    <property type="match status" value="1"/>
</dbReference>
<evidence type="ECO:0000313" key="11">
    <source>
        <dbReference type="EMBL" id="MFD2680479.1"/>
    </source>
</evidence>
<evidence type="ECO:0000256" key="1">
    <source>
        <dbReference type="ARBA" id="ARBA00001164"/>
    </source>
</evidence>
<keyword evidence="5 9" id="KW-0028">Amino-acid biosynthesis</keyword>
<dbReference type="SUPFAM" id="SSF51366">
    <property type="entry name" value="Ribulose-phoshate binding barrel"/>
    <property type="match status" value="1"/>
</dbReference>
<proteinExistence type="inferred from homology"/>
<dbReference type="Proteomes" id="UP001597506">
    <property type="component" value="Unassembled WGS sequence"/>
</dbReference>
<evidence type="ECO:0000256" key="4">
    <source>
        <dbReference type="ARBA" id="ARBA00022272"/>
    </source>
</evidence>
<evidence type="ECO:0000313" key="12">
    <source>
        <dbReference type="Proteomes" id="UP001597506"/>
    </source>
</evidence>
<evidence type="ECO:0000256" key="2">
    <source>
        <dbReference type="ARBA" id="ARBA00004664"/>
    </source>
</evidence>
<keyword evidence="8 9" id="KW-0413">Isomerase</keyword>
<dbReference type="PANTHER" id="PTHR42894:SF1">
    <property type="entry name" value="N-(5'-PHOSPHORIBOSYL)ANTHRANILATE ISOMERASE"/>
    <property type="match status" value="1"/>
</dbReference>
<comment type="catalytic activity">
    <reaction evidence="1 9">
        <text>N-(5-phospho-beta-D-ribosyl)anthranilate = 1-(2-carboxyphenylamino)-1-deoxy-D-ribulose 5-phosphate</text>
        <dbReference type="Rhea" id="RHEA:21540"/>
        <dbReference type="ChEBI" id="CHEBI:18277"/>
        <dbReference type="ChEBI" id="CHEBI:58613"/>
        <dbReference type="EC" id="5.3.1.24"/>
    </reaction>
</comment>
<name>A0ABW5RQM7_9BACI</name>
<dbReference type="InterPro" id="IPR001240">
    <property type="entry name" value="PRAI_dom"/>
</dbReference>
<dbReference type="Gene3D" id="3.20.20.70">
    <property type="entry name" value="Aldolase class I"/>
    <property type="match status" value="1"/>
</dbReference>
<accession>A0ABW5RQM7</accession>
<dbReference type="EMBL" id="JBHUMF010000015">
    <property type="protein sequence ID" value="MFD2680479.1"/>
    <property type="molecule type" value="Genomic_DNA"/>
</dbReference>
<evidence type="ECO:0000256" key="9">
    <source>
        <dbReference type="HAMAP-Rule" id="MF_00135"/>
    </source>
</evidence>
<evidence type="ECO:0000256" key="5">
    <source>
        <dbReference type="ARBA" id="ARBA00022605"/>
    </source>
</evidence>
<dbReference type="EC" id="5.3.1.24" evidence="3 9"/>
<gene>
    <name evidence="9" type="primary">trpF</name>
    <name evidence="11" type="ORF">ACFSUL_06890</name>
</gene>
<protein>
    <recommendedName>
        <fullName evidence="4 9">N-(5'-phosphoribosyl)anthranilate isomerase</fullName>
        <shortName evidence="9">PRAI</shortName>
        <ecNumber evidence="3 9">5.3.1.24</ecNumber>
    </recommendedName>
</protein>
<sequence>MTKVKICGIQKLEDAKAAIEAGADALGFVFAKSSRQVTVEQARLITEKLPKSILTIGVFVNSSKQELEETAKIAGLDFVQLHGEESAEFCESLKVPYIKAFRVKEEADLLKVENYKGKYFLLDSGIGKYHGGNGTSFEWKLTKSIQNKRQSLILAGGLNEENVEEAIDISSPYMVDVSSGVETNGEKDPNKIKRFISKVKAVKKENVEKEEII</sequence>
<reference evidence="12" key="1">
    <citation type="journal article" date="2019" name="Int. J. Syst. Evol. Microbiol.">
        <title>The Global Catalogue of Microorganisms (GCM) 10K type strain sequencing project: providing services to taxonomists for standard genome sequencing and annotation.</title>
        <authorList>
            <consortium name="The Broad Institute Genomics Platform"/>
            <consortium name="The Broad Institute Genome Sequencing Center for Infectious Disease"/>
            <person name="Wu L."/>
            <person name="Ma J."/>
        </authorList>
    </citation>
    <scope>NUCLEOTIDE SEQUENCE [LARGE SCALE GENOMIC DNA]</scope>
    <source>
        <strain evidence="12">KCTC 3913</strain>
    </source>
</reference>
<keyword evidence="12" id="KW-1185">Reference proteome</keyword>
<comment type="pathway">
    <text evidence="2 9">Amino-acid biosynthesis; L-tryptophan biosynthesis; L-tryptophan from chorismate: step 3/5.</text>
</comment>
<keyword evidence="6 9" id="KW-0822">Tryptophan biosynthesis</keyword>